<reference evidence="2 3" key="1">
    <citation type="journal article" name="Front. Microbiol.">
        <title>Sugar Metabolism of the First Thermophilic Planctomycete Thermogutta terrifontis: Comparative Genomic and Transcriptomic Approaches.</title>
        <authorList>
            <person name="Elcheninov A.G."/>
            <person name="Menzel P."/>
            <person name="Gudbergsdottir S.R."/>
            <person name="Slesarev A.I."/>
            <person name="Kadnikov V.V."/>
            <person name="Krogh A."/>
            <person name="Bonch-Osmolovskaya E.A."/>
            <person name="Peng X."/>
            <person name="Kublanov I.V."/>
        </authorList>
    </citation>
    <scope>NUCLEOTIDE SEQUENCE [LARGE SCALE GENOMIC DNA]</scope>
    <source>
        <strain evidence="2 3">R1</strain>
    </source>
</reference>
<dbReference type="AlphaFoldDB" id="A0A286REY2"/>
<keyword evidence="3" id="KW-1185">Reference proteome</keyword>
<dbReference type="EMBL" id="CP018477">
    <property type="protein sequence ID" value="ASV74511.1"/>
    <property type="molecule type" value="Genomic_DNA"/>
</dbReference>
<dbReference type="Gene3D" id="1.10.3210.10">
    <property type="entry name" value="Hypothetical protein af1432"/>
    <property type="match status" value="1"/>
</dbReference>
<proteinExistence type="predicted"/>
<evidence type="ECO:0000259" key="1">
    <source>
        <dbReference type="PROSITE" id="PS51833"/>
    </source>
</evidence>
<dbReference type="SMART" id="SM00471">
    <property type="entry name" value="HDc"/>
    <property type="match status" value="1"/>
</dbReference>
<dbReference type="InterPro" id="IPR003607">
    <property type="entry name" value="HD/PDEase_dom"/>
</dbReference>
<evidence type="ECO:0000313" key="2">
    <source>
        <dbReference type="EMBL" id="ASV74511.1"/>
    </source>
</evidence>
<sequence>MHDISSIPQVALRVLEVANDPDSSASDLKEVMETDAALSARVLRYVNSSAYAVRTRITNLQQAIAYLGMKQIRNIALTASVAEMFRNDMGVEPYRRSSLWKHLVSVGICARLIAMRCKIAAFEDVFLAGLLHDIGIILEDQYVHPKFRQMIMALTPEKSLCEWERQFLGFDHAELGEAVARAWGFPENVRTSIAFHHNAALYRGEQINIIRCVAVANLICTLKGMPSVGINLVRVPTWALQGLNLTKADIAVLAEDLDREIAQNAMLYEL</sequence>
<accession>A0A286REY2</accession>
<organism evidence="2 3">
    <name type="scientific">Thermogutta terrifontis</name>
    <dbReference type="NCBI Taxonomy" id="1331910"/>
    <lineage>
        <taxon>Bacteria</taxon>
        <taxon>Pseudomonadati</taxon>
        <taxon>Planctomycetota</taxon>
        <taxon>Planctomycetia</taxon>
        <taxon>Pirellulales</taxon>
        <taxon>Thermoguttaceae</taxon>
        <taxon>Thermogutta</taxon>
    </lineage>
</organism>
<dbReference type="InterPro" id="IPR013976">
    <property type="entry name" value="HDOD"/>
</dbReference>
<protein>
    <submittedName>
        <fullName evidence="2">HD domain protein</fullName>
    </submittedName>
</protein>
<dbReference type="InterPro" id="IPR006675">
    <property type="entry name" value="HDIG_dom"/>
</dbReference>
<dbReference type="Pfam" id="PF08668">
    <property type="entry name" value="HDOD"/>
    <property type="match status" value="1"/>
</dbReference>
<evidence type="ECO:0000313" key="3">
    <source>
        <dbReference type="Proteomes" id="UP000215086"/>
    </source>
</evidence>
<dbReference type="NCBIfam" id="TIGR00277">
    <property type="entry name" value="HDIG"/>
    <property type="match status" value="1"/>
</dbReference>
<dbReference type="Proteomes" id="UP000215086">
    <property type="component" value="Chromosome"/>
</dbReference>
<dbReference type="PANTHER" id="PTHR33525:SF3">
    <property type="entry name" value="RIBONUCLEASE Y"/>
    <property type="match status" value="1"/>
</dbReference>
<dbReference type="InterPro" id="IPR052340">
    <property type="entry name" value="RNase_Y/CdgJ"/>
</dbReference>
<dbReference type="PANTHER" id="PTHR33525">
    <property type="match status" value="1"/>
</dbReference>
<dbReference type="CDD" id="cd00077">
    <property type="entry name" value="HDc"/>
    <property type="match status" value="1"/>
</dbReference>
<dbReference type="KEGG" id="ttf:THTE_1909"/>
<gene>
    <name evidence="2" type="ORF">THTE_1909</name>
</gene>
<dbReference type="PROSITE" id="PS51833">
    <property type="entry name" value="HDOD"/>
    <property type="match status" value="1"/>
</dbReference>
<name>A0A286REY2_9BACT</name>
<dbReference type="SUPFAM" id="SSF109604">
    <property type="entry name" value="HD-domain/PDEase-like"/>
    <property type="match status" value="1"/>
</dbReference>
<feature type="domain" description="HDOD" evidence="1">
    <location>
        <begin position="4"/>
        <end position="199"/>
    </location>
</feature>